<dbReference type="SUPFAM" id="SSF52540">
    <property type="entry name" value="P-loop containing nucleoside triphosphate hydrolases"/>
    <property type="match status" value="1"/>
</dbReference>
<comment type="similarity">
    <text evidence="1">Belongs to the small GTPase superfamily. Ras family.</text>
</comment>
<dbReference type="EC" id="3.6.5.2" evidence="2"/>
<dbReference type="Proteomes" id="UP001286313">
    <property type="component" value="Unassembled WGS sequence"/>
</dbReference>
<dbReference type="PROSITE" id="PS51419">
    <property type="entry name" value="RAB"/>
    <property type="match status" value="1"/>
</dbReference>
<name>A0AAE1BUM9_PETCI</name>
<evidence type="ECO:0000313" key="6">
    <source>
        <dbReference type="Proteomes" id="UP001286313"/>
    </source>
</evidence>
<dbReference type="AlphaFoldDB" id="A0AAE1BUM9"/>
<evidence type="ECO:0000256" key="2">
    <source>
        <dbReference type="ARBA" id="ARBA00011984"/>
    </source>
</evidence>
<dbReference type="PRINTS" id="PR00449">
    <property type="entry name" value="RASTRNSFRMNG"/>
</dbReference>
<accession>A0AAE1BUM9</accession>
<dbReference type="PROSITE" id="PS51421">
    <property type="entry name" value="RAS"/>
    <property type="match status" value="1"/>
</dbReference>
<dbReference type="SMART" id="SM00175">
    <property type="entry name" value="RAB"/>
    <property type="match status" value="1"/>
</dbReference>
<comment type="caution">
    <text evidence="5">The sequence shown here is derived from an EMBL/GenBank/DDBJ whole genome shotgun (WGS) entry which is preliminary data.</text>
</comment>
<reference evidence="5" key="1">
    <citation type="submission" date="2023-10" db="EMBL/GenBank/DDBJ databases">
        <title>Genome assemblies of two species of porcelain crab, Petrolisthes cinctipes and Petrolisthes manimaculis (Anomura: Porcellanidae).</title>
        <authorList>
            <person name="Angst P."/>
        </authorList>
    </citation>
    <scope>NUCLEOTIDE SEQUENCE</scope>
    <source>
        <strain evidence="5">PB745_01</strain>
        <tissue evidence="5">Gill</tissue>
    </source>
</reference>
<protein>
    <recommendedName>
        <fullName evidence="2">small monomeric GTPase</fullName>
        <ecNumber evidence="2">3.6.5.2</ecNumber>
    </recommendedName>
</protein>
<keyword evidence="3" id="KW-0378">Hydrolase</keyword>
<dbReference type="GO" id="GO:0005525">
    <property type="term" value="F:GTP binding"/>
    <property type="evidence" value="ECO:0007669"/>
    <property type="project" value="InterPro"/>
</dbReference>
<dbReference type="SMART" id="SM00173">
    <property type="entry name" value="RAS"/>
    <property type="match status" value="1"/>
</dbReference>
<proteinExistence type="inferred from homology"/>
<dbReference type="InterPro" id="IPR005225">
    <property type="entry name" value="Small_GTP-bd"/>
</dbReference>
<dbReference type="InterPro" id="IPR001806">
    <property type="entry name" value="Small_GTPase"/>
</dbReference>
<gene>
    <name evidence="5" type="ORF">Pcinc_038114</name>
</gene>
<dbReference type="InterPro" id="IPR027417">
    <property type="entry name" value="P-loop_NTPase"/>
</dbReference>
<evidence type="ECO:0000256" key="1">
    <source>
        <dbReference type="ARBA" id="ARBA00008344"/>
    </source>
</evidence>
<dbReference type="Pfam" id="PF00071">
    <property type="entry name" value="Ras"/>
    <property type="match status" value="1"/>
</dbReference>
<evidence type="ECO:0000256" key="3">
    <source>
        <dbReference type="ARBA" id="ARBA00022801"/>
    </source>
</evidence>
<dbReference type="EMBL" id="JAWQEG010006193">
    <property type="protein sequence ID" value="KAK3855489.1"/>
    <property type="molecule type" value="Genomic_DNA"/>
</dbReference>
<evidence type="ECO:0000256" key="4">
    <source>
        <dbReference type="ARBA" id="ARBA00048098"/>
    </source>
</evidence>
<sequence>MVGVEVERIIGCGRNSSGSKSCGSSDGCGGRSGDSRIRIGFGSHIGGVFVAGGDGVDGGDCGRVVIEEVSSSAGVDNGRVVTDEVSSGIGVDNVRVVIDEVSSGVGVDNVRVVIDEVSRVVIDEIAPNVNQPFSCIPLWILEDIKDYIKRSSNKRAETKVCRGQSCKVIMKDDRSNNQSGPLRVAVVGASEVGKSALTVRYLTKRFIGEYRSDTDMLYRCVLQVDGAPQPVEIMDTSASCQTTSHAHLQWAEAFVVVYAINDKQSYSQAANTLKELNERRPSASVLVLGNKSDLGHLREVEEVEARTLALNHSARFSELSTAESCAPVSEVLNNFLKDVKSQRNGNQNSSPKLRKISVTKILGSLIGRSSPPPTPVTHLIILDKDERNKLQTPLRRLCRPCLRPAHSLPCSPHTAV</sequence>
<dbReference type="InterPro" id="IPR051065">
    <property type="entry name" value="Ras-related_GTPase"/>
</dbReference>
<dbReference type="NCBIfam" id="TIGR00231">
    <property type="entry name" value="small_GTP"/>
    <property type="match status" value="1"/>
</dbReference>
<dbReference type="PANTHER" id="PTHR45704">
    <property type="entry name" value="RAS-LIKE FAMILY MEMBER 11"/>
    <property type="match status" value="1"/>
</dbReference>
<evidence type="ECO:0000313" key="5">
    <source>
        <dbReference type="EMBL" id="KAK3855489.1"/>
    </source>
</evidence>
<keyword evidence="6" id="KW-1185">Reference proteome</keyword>
<dbReference type="GO" id="GO:0003925">
    <property type="term" value="F:G protein activity"/>
    <property type="evidence" value="ECO:0007669"/>
    <property type="project" value="UniProtKB-EC"/>
</dbReference>
<organism evidence="5 6">
    <name type="scientific">Petrolisthes cinctipes</name>
    <name type="common">Flat porcelain crab</name>
    <dbReference type="NCBI Taxonomy" id="88211"/>
    <lineage>
        <taxon>Eukaryota</taxon>
        <taxon>Metazoa</taxon>
        <taxon>Ecdysozoa</taxon>
        <taxon>Arthropoda</taxon>
        <taxon>Crustacea</taxon>
        <taxon>Multicrustacea</taxon>
        <taxon>Malacostraca</taxon>
        <taxon>Eumalacostraca</taxon>
        <taxon>Eucarida</taxon>
        <taxon>Decapoda</taxon>
        <taxon>Pleocyemata</taxon>
        <taxon>Anomura</taxon>
        <taxon>Galatheoidea</taxon>
        <taxon>Porcellanidae</taxon>
        <taxon>Petrolisthes</taxon>
    </lineage>
</organism>
<dbReference type="Gene3D" id="3.40.50.300">
    <property type="entry name" value="P-loop containing nucleotide triphosphate hydrolases"/>
    <property type="match status" value="1"/>
</dbReference>
<comment type="catalytic activity">
    <reaction evidence="4">
        <text>GTP + H2O = GDP + phosphate + H(+)</text>
        <dbReference type="Rhea" id="RHEA:19669"/>
        <dbReference type="ChEBI" id="CHEBI:15377"/>
        <dbReference type="ChEBI" id="CHEBI:15378"/>
        <dbReference type="ChEBI" id="CHEBI:37565"/>
        <dbReference type="ChEBI" id="CHEBI:43474"/>
        <dbReference type="ChEBI" id="CHEBI:58189"/>
        <dbReference type="EC" id="3.6.5.2"/>
    </reaction>
</comment>